<dbReference type="SUPFAM" id="SSF47473">
    <property type="entry name" value="EF-hand"/>
    <property type="match status" value="1"/>
</dbReference>
<gene>
    <name evidence="2" type="ORF">PCOR1329_LOCUS31556</name>
</gene>
<dbReference type="EMBL" id="CAUYUJ010012481">
    <property type="protein sequence ID" value="CAK0834028.1"/>
    <property type="molecule type" value="Genomic_DNA"/>
</dbReference>
<sequence>MPDLILRGFKEPRTSAPDGLDDFKQHFVGTVPLQATDLYFSLLVYKMKPEFPSILAIFEQVISAPDMKYIVWDEWKRLILSNSMTFKDSVIHDMWLVMDFQRSGRVSLTDFIAAWHVHDVEISDPWIAQLAGTLRLDYYGMSAEEVQERLRGWDGRLDLAESGADTGLERLDAHSRRTDGRAETEDLPVQKAHRKALLDRVSLNETEYHEVGGSEDGDSDASLQSFELSEWSDEEVAFDAQAIRHRQREAENAMNSDLHKRRIIVDSDAAMKKLMELPPDEFNRQRDLQGMGEALALKQQAKKSNDTTFGGSSGVDAGAGVGNDTFAVRQSLREVYRSMPMPDFLGLVNLLLRGLQTIKHSQFNNDTYWHVRNPAFAHAMGTEGTNMYTRRLLMQMGFALINETYWVWPSAHLDMKATSSWGVCEVPYDCAGRTAPSSTATSR</sequence>
<reference evidence="2" key="1">
    <citation type="submission" date="2023-10" db="EMBL/GenBank/DDBJ databases">
        <authorList>
            <person name="Chen Y."/>
            <person name="Shah S."/>
            <person name="Dougan E. K."/>
            <person name="Thang M."/>
            <person name="Chan C."/>
        </authorList>
    </citation>
    <scope>NUCLEOTIDE SEQUENCE [LARGE SCALE GENOMIC DNA]</scope>
</reference>
<keyword evidence="3" id="KW-1185">Reference proteome</keyword>
<dbReference type="InterPro" id="IPR011992">
    <property type="entry name" value="EF-hand-dom_pair"/>
</dbReference>
<name>A0ABN9SQ66_9DINO</name>
<comment type="caution">
    <text evidence="2">The sequence shown here is derived from an EMBL/GenBank/DDBJ whole genome shotgun (WGS) entry which is preliminary data.</text>
</comment>
<organism evidence="2 3">
    <name type="scientific">Prorocentrum cordatum</name>
    <dbReference type="NCBI Taxonomy" id="2364126"/>
    <lineage>
        <taxon>Eukaryota</taxon>
        <taxon>Sar</taxon>
        <taxon>Alveolata</taxon>
        <taxon>Dinophyceae</taxon>
        <taxon>Prorocentrales</taxon>
        <taxon>Prorocentraceae</taxon>
        <taxon>Prorocentrum</taxon>
    </lineage>
</organism>
<dbReference type="Proteomes" id="UP001189429">
    <property type="component" value="Unassembled WGS sequence"/>
</dbReference>
<evidence type="ECO:0000313" key="3">
    <source>
        <dbReference type="Proteomes" id="UP001189429"/>
    </source>
</evidence>
<feature type="compositionally biased region" description="Basic and acidic residues" evidence="1">
    <location>
        <begin position="168"/>
        <end position="184"/>
    </location>
</feature>
<protein>
    <submittedName>
        <fullName evidence="2">Uncharacterized protein</fullName>
    </submittedName>
</protein>
<evidence type="ECO:0000256" key="1">
    <source>
        <dbReference type="SAM" id="MobiDB-lite"/>
    </source>
</evidence>
<proteinExistence type="predicted"/>
<evidence type="ECO:0000313" key="2">
    <source>
        <dbReference type="EMBL" id="CAK0834028.1"/>
    </source>
</evidence>
<accession>A0ABN9SQ66</accession>
<feature type="region of interest" description="Disordered" evidence="1">
    <location>
        <begin position="168"/>
        <end position="187"/>
    </location>
</feature>